<feature type="compositionally biased region" description="Gly residues" evidence="1">
    <location>
        <begin position="1"/>
        <end position="12"/>
    </location>
</feature>
<dbReference type="PANTHER" id="PTHR21610">
    <property type="entry name" value="VON WILLEBRAND FACTOR A DOMAIN-CONTAINING PROTEIN 8"/>
    <property type="match status" value="1"/>
</dbReference>
<dbReference type="GO" id="GO:0005737">
    <property type="term" value="C:cytoplasm"/>
    <property type="evidence" value="ECO:0007669"/>
    <property type="project" value="TreeGrafter"/>
</dbReference>
<dbReference type="SUPFAM" id="SSF53300">
    <property type="entry name" value="vWA-like"/>
    <property type="match status" value="1"/>
</dbReference>
<organism evidence="2">
    <name type="scientific">Alexandrium monilatum</name>
    <dbReference type="NCBI Taxonomy" id="311494"/>
    <lineage>
        <taxon>Eukaryota</taxon>
        <taxon>Sar</taxon>
        <taxon>Alveolata</taxon>
        <taxon>Dinophyceae</taxon>
        <taxon>Gonyaulacales</taxon>
        <taxon>Pyrocystaceae</taxon>
        <taxon>Alexandrium</taxon>
    </lineage>
</organism>
<dbReference type="Gene3D" id="3.40.50.410">
    <property type="entry name" value="von Willebrand factor, type A domain"/>
    <property type="match status" value="1"/>
</dbReference>
<evidence type="ECO:0008006" key="3">
    <source>
        <dbReference type="Google" id="ProtNLM"/>
    </source>
</evidence>
<dbReference type="InterPro" id="IPR039891">
    <property type="entry name" value="VWA8"/>
</dbReference>
<dbReference type="AlphaFoldDB" id="A0A7S4QLC2"/>
<evidence type="ECO:0000256" key="1">
    <source>
        <dbReference type="SAM" id="MobiDB-lite"/>
    </source>
</evidence>
<gene>
    <name evidence="2" type="ORF">AMON00008_LOCUS22248</name>
</gene>
<feature type="region of interest" description="Disordered" evidence="1">
    <location>
        <begin position="1"/>
        <end position="34"/>
    </location>
</feature>
<sequence>MNQGGTPGGHNNGEGKVWRPGDADEELGKGHEKTELELYDLFEDEAIPDTSAQKLNYQESTTYDLLRRAVAAQVAQMREMLKNHEAKEKEREWKRGLPDGELDDMRLVEAACGDQNVFRRRQDSKNAALLASKPKRILIACDLSPSMSVLDRIDDRLRRLQEALVFIFESFTGFMQKYDYQITGYSAAGYDYVFVPWTKPPRSTSQRLAVLERMVSHARHAPSGDGTLSATEWAVKEVRKREGDEYFVFVISDCELNRHDISPPEWNKLLMADPQVNAYAIIISMSSAETKMFLDGIDKGHGFACQERDELAGIFKKVFQETLDKDKP</sequence>
<evidence type="ECO:0000313" key="2">
    <source>
        <dbReference type="EMBL" id="CAE4587080.1"/>
    </source>
</evidence>
<accession>A0A7S4QLC2</accession>
<dbReference type="EMBL" id="HBNR01032444">
    <property type="protein sequence ID" value="CAE4587080.1"/>
    <property type="molecule type" value="Transcribed_RNA"/>
</dbReference>
<name>A0A7S4QLC2_9DINO</name>
<reference evidence="2" key="1">
    <citation type="submission" date="2021-01" db="EMBL/GenBank/DDBJ databases">
        <authorList>
            <person name="Corre E."/>
            <person name="Pelletier E."/>
            <person name="Niang G."/>
            <person name="Scheremetjew M."/>
            <person name="Finn R."/>
            <person name="Kale V."/>
            <person name="Holt S."/>
            <person name="Cochrane G."/>
            <person name="Meng A."/>
            <person name="Brown T."/>
            <person name="Cohen L."/>
        </authorList>
    </citation>
    <scope>NUCLEOTIDE SEQUENCE</scope>
    <source>
        <strain evidence="2">CCMP3105</strain>
    </source>
</reference>
<proteinExistence type="predicted"/>
<dbReference type="InterPro" id="IPR036465">
    <property type="entry name" value="vWFA_dom_sf"/>
</dbReference>
<dbReference type="PANTHER" id="PTHR21610:SF9">
    <property type="entry name" value="VON WILLEBRAND FACTOR A DOMAIN-CONTAINING PROTEIN 8"/>
    <property type="match status" value="1"/>
</dbReference>
<feature type="compositionally biased region" description="Basic and acidic residues" evidence="1">
    <location>
        <begin position="16"/>
        <end position="34"/>
    </location>
</feature>
<protein>
    <recommendedName>
        <fullName evidence="3">VWFA domain-containing protein</fullName>
    </recommendedName>
</protein>